<proteinExistence type="predicted"/>
<dbReference type="EMBL" id="CAUYUJ010020811">
    <property type="protein sequence ID" value="CAK0900627.1"/>
    <property type="molecule type" value="Genomic_DNA"/>
</dbReference>
<evidence type="ECO:0000313" key="3">
    <source>
        <dbReference type="EMBL" id="CAK0900627.1"/>
    </source>
</evidence>
<evidence type="ECO:0008006" key="5">
    <source>
        <dbReference type="Google" id="ProtNLM"/>
    </source>
</evidence>
<keyword evidence="4" id="KW-1185">Reference proteome</keyword>
<accession>A0ABN9X1P0</accession>
<evidence type="ECO:0000313" key="4">
    <source>
        <dbReference type="Proteomes" id="UP001189429"/>
    </source>
</evidence>
<feature type="compositionally biased region" description="Basic and acidic residues" evidence="1">
    <location>
        <begin position="114"/>
        <end position="138"/>
    </location>
</feature>
<dbReference type="EMBL" id="CAUYUJ010019711">
    <property type="protein sequence ID" value="CAK0893114.1"/>
    <property type="molecule type" value="Genomic_DNA"/>
</dbReference>
<feature type="region of interest" description="Disordered" evidence="1">
    <location>
        <begin position="1"/>
        <end position="83"/>
    </location>
</feature>
<organism evidence="2 4">
    <name type="scientific">Prorocentrum cordatum</name>
    <dbReference type="NCBI Taxonomy" id="2364126"/>
    <lineage>
        <taxon>Eukaryota</taxon>
        <taxon>Sar</taxon>
        <taxon>Alveolata</taxon>
        <taxon>Dinophyceae</taxon>
        <taxon>Prorocentrales</taxon>
        <taxon>Prorocentraceae</taxon>
        <taxon>Prorocentrum</taxon>
    </lineage>
</organism>
<feature type="region of interest" description="Disordered" evidence="1">
    <location>
        <begin position="97"/>
        <end position="284"/>
    </location>
</feature>
<dbReference type="Proteomes" id="UP001189429">
    <property type="component" value="Unassembled WGS sequence"/>
</dbReference>
<evidence type="ECO:0000313" key="2">
    <source>
        <dbReference type="EMBL" id="CAK0893114.1"/>
    </source>
</evidence>
<evidence type="ECO:0000256" key="1">
    <source>
        <dbReference type="SAM" id="MobiDB-lite"/>
    </source>
</evidence>
<feature type="non-terminal residue" evidence="2">
    <location>
        <position position="405"/>
    </location>
</feature>
<name>A0ABN9X1P0_9DINO</name>
<feature type="compositionally biased region" description="Basic and acidic residues" evidence="1">
    <location>
        <begin position="193"/>
        <end position="204"/>
    </location>
</feature>
<protein>
    <recommendedName>
        <fullName evidence="5">AP2/ERF domain-containing protein</fullName>
    </recommendedName>
</protein>
<gene>
    <name evidence="2" type="ORF">PCOR1329_LOCUS72572</name>
    <name evidence="3" type="ORF">PCOR1329_LOCUS77855</name>
</gene>
<feature type="compositionally biased region" description="Basic and acidic residues" evidence="1">
    <location>
        <begin position="161"/>
        <end position="184"/>
    </location>
</feature>
<feature type="non-terminal residue" evidence="2">
    <location>
        <position position="1"/>
    </location>
</feature>
<feature type="compositionally biased region" description="Gly residues" evidence="1">
    <location>
        <begin position="63"/>
        <end position="76"/>
    </location>
</feature>
<comment type="caution">
    <text evidence="2">The sequence shown here is derived from an EMBL/GenBank/DDBJ whole genome shotgun (WGS) entry which is preliminary data.</text>
</comment>
<reference evidence="2" key="1">
    <citation type="submission" date="2023-10" db="EMBL/GenBank/DDBJ databases">
        <authorList>
            <person name="Chen Y."/>
            <person name="Shah S."/>
            <person name="Dougan E. K."/>
            <person name="Thang M."/>
            <person name="Chan C."/>
        </authorList>
    </citation>
    <scope>NUCLEOTIDE SEQUENCE [LARGE SCALE GENOMIC DNA]</scope>
</reference>
<sequence>SGVEHVSWLNSEKARRVECRGEHGPDRGREKTPSFRPKDESQEEVERARLAAVEALRRLERGGQPGRLRAGGGRRGQSGVRHASWVNGEKARCVGCRIGHGPDRGRKKTPSFRPKGESPEEAERARLAAVEALRRLERGGQLGRPRAGDGHPGRRGQSGVERVRWVSREKARRAEYRARHGPDRGRKKTPPFRPKDESPEEVERAPLAAVEVLRRLERGGQLGRPRAGDGRPGRRGQSGVEHVISVNSEKARRVEYRIRHGPDRGREETPSFRPKDESHEEAERARLAAVEALRRLEWEDQPERLRAGGGHRGQSGVNHVSWVNGEKARRVEYRIRHGPDRGHEKALSSRPKDVSPEEVGRAGLAAVEALRRLQEEEGERLSAFRRRYPVGDGAVGLLARQPAEV</sequence>
<feature type="compositionally biased region" description="Basic and acidic residues" evidence="1">
    <location>
        <begin position="249"/>
        <end position="284"/>
    </location>
</feature>
<feature type="region of interest" description="Disordered" evidence="1">
    <location>
        <begin position="335"/>
        <end position="359"/>
    </location>
</feature>
<feature type="compositionally biased region" description="Basic and acidic residues" evidence="1">
    <location>
        <begin position="12"/>
        <end position="61"/>
    </location>
</feature>